<gene>
    <name evidence="1" type="ORF">IAB75_09630</name>
</gene>
<dbReference type="Proteomes" id="UP000725002">
    <property type="component" value="Unassembled WGS sequence"/>
</dbReference>
<evidence type="ECO:0000313" key="2">
    <source>
        <dbReference type="Proteomes" id="UP000725002"/>
    </source>
</evidence>
<dbReference type="PROSITE" id="PS51257">
    <property type="entry name" value="PROKAR_LIPOPROTEIN"/>
    <property type="match status" value="1"/>
</dbReference>
<protein>
    <recommendedName>
        <fullName evidence="3">Lipoprotein</fullName>
    </recommendedName>
</protein>
<dbReference type="AlphaFoldDB" id="A0A940DZN5"/>
<reference evidence="1" key="2">
    <citation type="journal article" date="2021" name="PeerJ">
        <title>Extensive microbial diversity within the chicken gut microbiome revealed by metagenomics and culture.</title>
        <authorList>
            <person name="Gilroy R."/>
            <person name="Ravi A."/>
            <person name="Getino M."/>
            <person name="Pursley I."/>
            <person name="Horton D.L."/>
            <person name="Alikhan N.F."/>
            <person name="Baker D."/>
            <person name="Gharbi K."/>
            <person name="Hall N."/>
            <person name="Watson M."/>
            <person name="Adriaenssens E.M."/>
            <person name="Foster-Nyarko E."/>
            <person name="Jarju S."/>
            <person name="Secka A."/>
            <person name="Antonio M."/>
            <person name="Oren A."/>
            <person name="Chaudhuri R.R."/>
            <person name="La Ragione R."/>
            <person name="Hildebrand F."/>
            <person name="Pallen M.J."/>
        </authorList>
    </citation>
    <scope>NUCLEOTIDE SEQUENCE</scope>
    <source>
        <strain evidence="1">G3-8215</strain>
    </source>
</reference>
<reference evidence="1" key="1">
    <citation type="submission" date="2020-10" db="EMBL/GenBank/DDBJ databases">
        <authorList>
            <person name="Gilroy R."/>
        </authorList>
    </citation>
    <scope>NUCLEOTIDE SEQUENCE</scope>
    <source>
        <strain evidence="1">G3-8215</strain>
    </source>
</reference>
<dbReference type="EMBL" id="JADILV010000071">
    <property type="protein sequence ID" value="MBO8484353.1"/>
    <property type="molecule type" value="Genomic_DNA"/>
</dbReference>
<evidence type="ECO:0000313" key="1">
    <source>
        <dbReference type="EMBL" id="MBO8484353.1"/>
    </source>
</evidence>
<comment type="caution">
    <text evidence="1">The sequence shown here is derived from an EMBL/GenBank/DDBJ whole genome shotgun (WGS) entry which is preliminary data.</text>
</comment>
<organism evidence="1 2">
    <name type="scientific">Candidatus Cryptobacteroides avicola</name>
    <dbReference type="NCBI Taxonomy" id="2840757"/>
    <lineage>
        <taxon>Bacteria</taxon>
        <taxon>Pseudomonadati</taxon>
        <taxon>Bacteroidota</taxon>
        <taxon>Bacteroidia</taxon>
        <taxon>Bacteroidales</taxon>
        <taxon>Candidatus Cryptobacteroides</taxon>
    </lineage>
</organism>
<sequence length="48" mass="5101">MKIRKLFFGMIAAASVLASCQEKEENLGAPEITLDPATLEFGQLGGGF</sequence>
<proteinExistence type="predicted"/>
<evidence type="ECO:0008006" key="3">
    <source>
        <dbReference type="Google" id="ProtNLM"/>
    </source>
</evidence>
<name>A0A940DZN5_9BACT</name>
<accession>A0A940DZN5</accession>